<evidence type="ECO:0000313" key="6">
    <source>
        <dbReference type="EMBL" id="AZG71689.1"/>
    </source>
</evidence>
<dbReference type="GO" id="GO:0003700">
    <property type="term" value="F:DNA-binding transcription factor activity"/>
    <property type="evidence" value="ECO:0007669"/>
    <property type="project" value="InterPro"/>
</dbReference>
<dbReference type="RefSeq" id="WP_124729313.1">
    <property type="nucleotide sequence ID" value="NZ_CBCSKC010000034.1"/>
</dbReference>
<evidence type="ECO:0000259" key="5">
    <source>
        <dbReference type="PROSITE" id="PS50931"/>
    </source>
</evidence>
<keyword evidence="4" id="KW-0804">Transcription</keyword>
<protein>
    <submittedName>
        <fullName evidence="6">LysR family transcriptional regulator</fullName>
    </submittedName>
</protein>
<dbReference type="PROSITE" id="PS50931">
    <property type="entry name" value="HTH_LYSR"/>
    <property type="match status" value="1"/>
</dbReference>
<dbReference type="EMBL" id="CP034015">
    <property type="protein sequence ID" value="AZG71689.1"/>
    <property type="molecule type" value="Genomic_DNA"/>
</dbReference>
<dbReference type="CDD" id="cd08431">
    <property type="entry name" value="PBP2_HupR"/>
    <property type="match status" value="1"/>
</dbReference>
<dbReference type="Pfam" id="PF00126">
    <property type="entry name" value="HTH_1"/>
    <property type="match status" value="1"/>
</dbReference>
<keyword evidence="7" id="KW-1185">Reference proteome</keyword>
<dbReference type="InterPro" id="IPR036390">
    <property type="entry name" value="WH_DNA-bd_sf"/>
</dbReference>
<dbReference type="Proteomes" id="UP000278035">
    <property type="component" value="Chromosome"/>
</dbReference>
<dbReference type="PANTHER" id="PTHR30126">
    <property type="entry name" value="HTH-TYPE TRANSCRIPTIONAL REGULATOR"/>
    <property type="match status" value="1"/>
</dbReference>
<dbReference type="AlphaFoldDB" id="A0A3G8LQ86"/>
<sequence length="298" mass="33154">MHHAITIDALRALDAIDRKGSFAAAATSLYRVPSALTYTIKKLEEDMGTALFDRTKQKAQLTPAGKIVLEQGRQILLATNRLIDSVQQLESGWENEIRLSRDTIIPQGPLFTLIEQFNQLEHSVDITLDVEAVGGGWDALHSRRADIVIGASGELPRGIFQTHKIGEIEFVFAVAPHHPLAFVDGMLDADRLSHYCALVVADTSQLLPIRDSGMFKSKQMIRLNTMDAKIAAQIQGLGIGFLPRHMVQSYLDSGQLIEKLCSIPRPNQSLYIAWHKGHQGRAFDWFVEHLPKADWGLC</sequence>
<dbReference type="InterPro" id="IPR005119">
    <property type="entry name" value="LysR_subst-bd"/>
</dbReference>
<dbReference type="PANTHER" id="PTHR30126:SF4">
    <property type="entry name" value="LYSR FAMILY TRANSCRIPTIONAL REGULATOR"/>
    <property type="match status" value="1"/>
</dbReference>
<evidence type="ECO:0000256" key="1">
    <source>
        <dbReference type="ARBA" id="ARBA00009437"/>
    </source>
</evidence>
<reference evidence="7" key="1">
    <citation type="submission" date="2018-11" db="EMBL/GenBank/DDBJ databases">
        <title>Shewanella sp. M2.</title>
        <authorList>
            <person name="Hwang Y.J."/>
            <person name="Hwang C.Y."/>
        </authorList>
    </citation>
    <scope>NUCLEOTIDE SEQUENCE [LARGE SCALE GENOMIC DNA]</scope>
    <source>
        <strain evidence="7">LMG 19866</strain>
    </source>
</reference>
<dbReference type="InterPro" id="IPR000847">
    <property type="entry name" value="LysR_HTH_N"/>
</dbReference>
<accession>A0A3G8LQ86</accession>
<dbReference type="SUPFAM" id="SSF46785">
    <property type="entry name" value="Winged helix' DNA-binding domain"/>
    <property type="match status" value="1"/>
</dbReference>
<feature type="domain" description="HTH lysR-type" evidence="5">
    <location>
        <begin position="5"/>
        <end position="62"/>
    </location>
</feature>
<dbReference type="GO" id="GO:0000976">
    <property type="term" value="F:transcription cis-regulatory region binding"/>
    <property type="evidence" value="ECO:0007669"/>
    <property type="project" value="TreeGrafter"/>
</dbReference>
<gene>
    <name evidence="6" type="ORF">EGC82_02250</name>
</gene>
<name>A0A3G8LQ86_9GAMM</name>
<organism evidence="6 7">
    <name type="scientific">Shewanella livingstonensis</name>
    <dbReference type="NCBI Taxonomy" id="150120"/>
    <lineage>
        <taxon>Bacteria</taxon>
        <taxon>Pseudomonadati</taxon>
        <taxon>Pseudomonadota</taxon>
        <taxon>Gammaproteobacteria</taxon>
        <taxon>Alteromonadales</taxon>
        <taxon>Shewanellaceae</taxon>
        <taxon>Shewanella</taxon>
    </lineage>
</organism>
<proteinExistence type="inferred from homology"/>
<dbReference type="Gene3D" id="3.40.190.290">
    <property type="match status" value="1"/>
</dbReference>
<keyword evidence="2" id="KW-0805">Transcription regulation</keyword>
<dbReference type="KEGG" id="slj:EGC82_02250"/>
<dbReference type="InterPro" id="IPR036388">
    <property type="entry name" value="WH-like_DNA-bd_sf"/>
</dbReference>
<comment type="similarity">
    <text evidence="1">Belongs to the LysR transcriptional regulatory family.</text>
</comment>
<evidence type="ECO:0000256" key="4">
    <source>
        <dbReference type="ARBA" id="ARBA00023163"/>
    </source>
</evidence>
<evidence type="ECO:0000313" key="7">
    <source>
        <dbReference type="Proteomes" id="UP000278035"/>
    </source>
</evidence>
<dbReference type="OrthoDB" id="5293066at2"/>
<keyword evidence="3" id="KW-0238">DNA-binding</keyword>
<dbReference type="Pfam" id="PF03466">
    <property type="entry name" value="LysR_substrate"/>
    <property type="match status" value="1"/>
</dbReference>
<evidence type="ECO:0000256" key="3">
    <source>
        <dbReference type="ARBA" id="ARBA00023125"/>
    </source>
</evidence>
<evidence type="ECO:0000256" key="2">
    <source>
        <dbReference type="ARBA" id="ARBA00023015"/>
    </source>
</evidence>
<dbReference type="SUPFAM" id="SSF53850">
    <property type="entry name" value="Periplasmic binding protein-like II"/>
    <property type="match status" value="1"/>
</dbReference>
<dbReference type="Gene3D" id="1.10.10.10">
    <property type="entry name" value="Winged helix-like DNA-binding domain superfamily/Winged helix DNA-binding domain"/>
    <property type="match status" value="1"/>
</dbReference>